<dbReference type="NCBIfam" id="NF001911">
    <property type="entry name" value="PRK00685.1"/>
    <property type="match status" value="1"/>
</dbReference>
<name>A0A3B0VZ01_9ZZZZ</name>
<dbReference type="HAMAP" id="MF_00457">
    <property type="entry name" value="UPF0173"/>
    <property type="match status" value="1"/>
</dbReference>
<accession>A0A3B0VZ01</accession>
<dbReference type="EMBL" id="UOEU01001128">
    <property type="protein sequence ID" value="VAW43637.1"/>
    <property type="molecule type" value="Genomic_DNA"/>
</dbReference>
<dbReference type="SUPFAM" id="SSF56281">
    <property type="entry name" value="Metallo-hydrolase/oxidoreductase"/>
    <property type="match status" value="1"/>
</dbReference>
<reference evidence="3" key="1">
    <citation type="submission" date="2018-06" db="EMBL/GenBank/DDBJ databases">
        <authorList>
            <person name="Zhirakovskaya E."/>
        </authorList>
    </citation>
    <scope>NUCLEOTIDE SEQUENCE</scope>
</reference>
<evidence type="ECO:0000313" key="3">
    <source>
        <dbReference type="EMBL" id="VAW43637.1"/>
    </source>
</evidence>
<dbReference type="Gene3D" id="3.60.15.10">
    <property type="entry name" value="Ribonuclease Z/Hydroxyacylglutathione hydrolase-like"/>
    <property type="match status" value="1"/>
</dbReference>
<dbReference type="PANTHER" id="PTHR43546:SF3">
    <property type="entry name" value="UPF0173 METAL-DEPENDENT HYDROLASE MJ1163"/>
    <property type="match status" value="1"/>
</dbReference>
<organism evidence="3">
    <name type="scientific">hydrothermal vent metagenome</name>
    <dbReference type="NCBI Taxonomy" id="652676"/>
    <lineage>
        <taxon>unclassified sequences</taxon>
        <taxon>metagenomes</taxon>
        <taxon>ecological metagenomes</taxon>
    </lineage>
</organism>
<dbReference type="SMART" id="SM00849">
    <property type="entry name" value="Lactamase_B"/>
    <property type="match status" value="1"/>
</dbReference>
<keyword evidence="1 3" id="KW-0378">Hydrolase</keyword>
<dbReference type="AlphaFoldDB" id="A0A3B0VZ01"/>
<dbReference type="InterPro" id="IPR050114">
    <property type="entry name" value="UPF0173_UPF0282_UlaG_hydrolase"/>
</dbReference>
<dbReference type="PANTHER" id="PTHR43546">
    <property type="entry name" value="UPF0173 METAL-DEPENDENT HYDROLASE MJ1163-RELATED"/>
    <property type="match status" value="1"/>
</dbReference>
<sequence length="228" mass="24067">MSISITWHGHATFSLNVNGTDIIVDPFFAGNNPVAKTTADAVSADFILQTHGHGDHIADTVGLAKRTGATVIGNFEICNWIAAQGHEKVHAMNTGGGYNFSFGRVKMTAALHSSGLPDGSYGGDPGGYLLTADGKTIYFAGDTALFSDMALIGRAGIDLAILPVGDNFTMGPEDAVFALGYLQPKVVIPCHYNTWPPIAIDVKAWAADVKKETAVTPIILNIDESYSL</sequence>
<protein>
    <submittedName>
        <fullName evidence="3">FIG002379: metal-dependent hydrolase</fullName>
    </submittedName>
</protein>
<dbReference type="InterPro" id="IPR036866">
    <property type="entry name" value="RibonucZ/Hydroxyglut_hydro"/>
</dbReference>
<feature type="domain" description="Metallo-beta-lactamase" evidence="2">
    <location>
        <begin position="9"/>
        <end position="191"/>
    </location>
</feature>
<gene>
    <name evidence="3" type="ORF">MNBD_CHLOROFLEXI01-1067</name>
</gene>
<dbReference type="GO" id="GO:0016787">
    <property type="term" value="F:hydrolase activity"/>
    <property type="evidence" value="ECO:0007669"/>
    <property type="project" value="UniProtKB-KW"/>
</dbReference>
<evidence type="ECO:0000259" key="2">
    <source>
        <dbReference type="SMART" id="SM00849"/>
    </source>
</evidence>
<dbReference type="Pfam" id="PF12706">
    <property type="entry name" value="Lactamase_B_2"/>
    <property type="match status" value="1"/>
</dbReference>
<evidence type="ECO:0000256" key="1">
    <source>
        <dbReference type="ARBA" id="ARBA00022801"/>
    </source>
</evidence>
<proteinExistence type="inferred from homology"/>
<dbReference type="InterPro" id="IPR001279">
    <property type="entry name" value="Metallo-B-lactamas"/>
</dbReference>
<dbReference type="InterPro" id="IPR022877">
    <property type="entry name" value="UPF0173"/>
</dbReference>